<accession>A0AAV2Q289</accession>
<feature type="region of interest" description="Disordered" evidence="1">
    <location>
        <begin position="447"/>
        <end position="468"/>
    </location>
</feature>
<feature type="compositionally biased region" description="Polar residues" evidence="1">
    <location>
        <begin position="748"/>
        <end position="765"/>
    </location>
</feature>
<dbReference type="PANTHER" id="PTHR18916:SF93">
    <property type="entry name" value="RESTIN HOMOLOG"/>
    <property type="match status" value="1"/>
</dbReference>
<name>A0AAV2Q289_MEGNR</name>
<dbReference type="AlphaFoldDB" id="A0AAV2Q289"/>
<evidence type="ECO:0000313" key="3">
    <source>
        <dbReference type="EMBL" id="CAL4068475.1"/>
    </source>
</evidence>
<dbReference type="Pfam" id="PF01302">
    <property type="entry name" value="CAP_GLY"/>
    <property type="match status" value="1"/>
</dbReference>
<feature type="non-terminal residue" evidence="3">
    <location>
        <position position="932"/>
    </location>
</feature>
<comment type="caution">
    <text evidence="3">The sequence shown here is derived from an EMBL/GenBank/DDBJ whole genome shotgun (WGS) entry which is preliminary data.</text>
</comment>
<evidence type="ECO:0000256" key="1">
    <source>
        <dbReference type="SAM" id="MobiDB-lite"/>
    </source>
</evidence>
<feature type="compositionally biased region" description="Polar residues" evidence="1">
    <location>
        <begin position="861"/>
        <end position="871"/>
    </location>
</feature>
<feature type="domain" description="CAP-Gly" evidence="2">
    <location>
        <begin position="803"/>
        <end position="845"/>
    </location>
</feature>
<feature type="region of interest" description="Disordered" evidence="1">
    <location>
        <begin position="855"/>
        <end position="932"/>
    </location>
</feature>
<dbReference type="PANTHER" id="PTHR18916">
    <property type="entry name" value="DYNACTIN 1-RELATED MICROTUBULE-BINDING"/>
    <property type="match status" value="1"/>
</dbReference>
<feature type="compositionally biased region" description="Polar residues" evidence="1">
    <location>
        <begin position="916"/>
        <end position="932"/>
    </location>
</feature>
<evidence type="ECO:0000313" key="4">
    <source>
        <dbReference type="Proteomes" id="UP001497623"/>
    </source>
</evidence>
<feature type="compositionally biased region" description="Basic and acidic residues" evidence="1">
    <location>
        <begin position="876"/>
        <end position="888"/>
    </location>
</feature>
<proteinExistence type="predicted"/>
<protein>
    <recommendedName>
        <fullName evidence="2">CAP-Gly domain-containing protein</fullName>
    </recommendedName>
</protein>
<feature type="region of interest" description="Disordered" evidence="1">
    <location>
        <begin position="687"/>
        <end position="718"/>
    </location>
</feature>
<evidence type="ECO:0000259" key="2">
    <source>
        <dbReference type="PROSITE" id="PS50245"/>
    </source>
</evidence>
<feature type="compositionally biased region" description="Low complexity" evidence="1">
    <location>
        <begin position="490"/>
        <end position="501"/>
    </location>
</feature>
<dbReference type="InterPro" id="IPR022164">
    <property type="entry name" value="Kinesin-like"/>
</dbReference>
<dbReference type="SUPFAM" id="SSF74924">
    <property type="entry name" value="Cap-Gly domain"/>
    <property type="match status" value="1"/>
</dbReference>
<dbReference type="FunFam" id="2.30.30.190:FF:000014">
    <property type="entry name" value="Uncharacterized protein, isoform E"/>
    <property type="match status" value="1"/>
</dbReference>
<dbReference type="Proteomes" id="UP001497623">
    <property type="component" value="Unassembled WGS sequence"/>
</dbReference>
<feature type="region of interest" description="Disordered" evidence="1">
    <location>
        <begin position="490"/>
        <end position="547"/>
    </location>
</feature>
<feature type="compositionally biased region" description="Acidic residues" evidence="1">
    <location>
        <begin position="527"/>
        <end position="542"/>
    </location>
</feature>
<dbReference type="PROSITE" id="PS00845">
    <property type="entry name" value="CAP_GLY_1"/>
    <property type="match status" value="1"/>
</dbReference>
<sequence length="932" mass="103464">INRWSELTRKIEMWVEIQELGVDGEYVSVEVTPQKDVLTGGIYQLRQGQQRRIVCRVKPVTNSGTLPLICEAMSNISIGSVCGRLRCQRQLDSYTEEDLTVLRERWSEALKRRRMYLDQQIQKLINKGDKSEVDSEREQSLVDQWVSLTEERNAVLVPQAGSNIPGAPADWEPPCGMEQHVPVLFLDLNADDFSTPGFGDNIPNCGMNAIIPKENCNKLFSLPIIKCYEKDVCAVASWDSSIHDNMYLNRFTANDERVYLIVKAVVRLSHPVPMDLVLRKRLCVNIYKKQSLTNKLYKSFIGSANILYETGIMYEVVSNIPKASEELEERESLAQLAANSDDSHAEDGETYIEKYTKGVTSVESILNLDRLRQNVAVKELLQSAGRPLMRKTASVPNFSHNIDSSPYQLQKRFRTNIEIFGSMEGGLDNVTRSGSVMDLNAQLASPIQNNHHQDKSKHRYSLPGPAERPFGLSRPTFLNLNLNLNSLRLQGSTPAKSGASPSPGPMKLTTLHEEGHGREHAPLLHMEEEDEDNLDEEDEEEYVGTRSNGVEEEFSEFTSYRNGSLGNGSLAGTRMHLTQSRTLDSLNDVASAKAGTPSTVSSGYGSGAVSSTTLSEDSLSVRSVSVDETPDKDFPCHPTNMDVSTISSGESDSSDTRTVINQQLESLHINENPELLQKVNSRIEENGEVNRNMKSEKNMESTSFPSNGNTPSYTQNSSNTAQVIMRRQTSGKRNPQHRMSLPAAMTDSHMSNGASPASSSECVSDIPSSWMTRPLDPLPDWCKVGESVQVRPHNYSGVVAYVGNVEFKPGTWIGVELDVPMGKNDGSVNDVRYFACRPKCGMFVKVDKLRLDRQGRAMRGVNTTTNNNSKASPLGDMKRSRSTAERLSHVGISRSFSKSEGLNSMRRSKSRAEGLSSISNRSKPSSATRTRK</sequence>
<reference evidence="3 4" key="1">
    <citation type="submission" date="2024-05" db="EMBL/GenBank/DDBJ databases">
        <authorList>
            <person name="Wallberg A."/>
        </authorList>
    </citation>
    <scope>NUCLEOTIDE SEQUENCE [LARGE SCALE GENOMIC DNA]</scope>
</reference>
<dbReference type="EMBL" id="CAXKWB010003164">
    <property type="protein sequence ID" value="CAL4068475.1"/>
    <property type="molecule type" value="Genomic_DNA"/>
</dbReference>
<keyword evidence="4" id="KW-1185">Reference proteome</keyword>
<feature type="region of interest" description="Disordered" evidence="1">
    <location>
        <begin position="593"/>
        <end position="615"/>
    </location>
</feature>
<dbReference type="SMART" id="SM01052">
    <property type="entry name" value="CAP_GLY"/>
    <property type="match status" value="1"/>
</dbReference>
<feature type="compositionally biased region" description="Polar residues" evidence="1">
    <location>
        <begin position="700"/>
        <end position="718"/>
    </location>
</feature>
<dbReference type="PROSITE" id="PS50245">
    <property type="entry name" value="CAP_GLY_2"/>
    <property type="match status" value="1"/>
</dbReference>
<organism evidence="3 4">
    <name type="scientific">Meganyctiphanes norvegica</name>
    <name type="common">Northern krill</name>
    <name type="synonym">Thysanopoda norvegica</name>
    <dbReference type="NCBI Taxonomy" id="48144"/>
    <lineage>
        <taxon>Eukaryota</taxon>
        <taxon>Metazoa</taxon>
        <taxon>Ecdysozoa</taxon>
        <taxon>Arthropoda</taxon>
        <taxon>Crustacea</taxon>
        <taxon>Multicrustacea</taxon>
        <taxon>Malacostraca</taxon>
        <taxon>Eumalacostraca</taxon>
        <taxon>Eucarida</taxon>
        <taxon>Euphausiacea</taxon>
        <taxon>Euphausiidae</taxon>
        <taxon>Meganyctiphanes</taxon>
    </lineage>
</organism>
<dbReference type="Gene3D" id="2.30.30.190">
    <property type="entry name" value="CAP Gly-rich-like domain"/>
    <property type="match status" value="1"/>
</dbReference>
<dbReference type="InterPro" id="IPR000938">
    <property type="entry name" value="CAP-Gly_domain"/>
</dbReference>
<dbReference type="InterPro" id="IPR036859">
    <property type="entry name" value="CAP-Gly_dom_sf"/>
</dbReference>
<feature type="non-terminal residue" evidence="3">
    <location>
        <position position="1"/>
    </location>
</feature>
<gene>
    <name evidence="3" type="ORF">MNOR_LOCUS7277</name>
</gene>
<feature type="region of interest" description="Disordered" evidence="1">
    <location>
        <begin position="746"/>
        <end position="765"/>
    </location>
</feature>
<dbReference type="Pfam" id="PF12473">
    <property type="entry name" value="DUF3694"/>
    <property type="match status" value="2"/>
</dbReference>
<feature type="compositionally biased region" description="Basic and acidic residues" evidence="1">
    <location>
        <begin position="510"/>
        <end position="526"/>
    </location>
</feature>
<feature type="compositionally biased region" description="Low complexity" evidence="1">
    <location>
        <begin position="598"/>
        <end position="613"/>
    </location>
</feature>